<evidence type="ECO:0000313" key="5">
    <source>
        <dbReference type="EMBL" id="RED22642.1"/>
    </source>
</evidence>
<dbReference type="PANTHER" id="PTHR43479">
    <property type="entry name" value="ACREF/ENVCD OPERON REPRESSOR-RELATED"/>
    <property type="match status" value="1"/>
</dbReference>
<accession>A0A3D9FQI8</accession>
<keyword evidence="6" id="KW-1185">Reference proteome</keyword>
<dbReference type="SUPFAM" id="SSF46689">
    <property type="entry name" value="Homeodomain-like"/>
    <property type="match status" value="1"/>
</dbReference>
<dbReference type="AlphaFoldDB" id="A0A3D9FQI8"/>
<dbReference type="EMBL" id="QRDQ01000010">
    <property type="protein sequence ID" value="RED22642.1"/>
    <property type="molecule type" value="Genomic_DNA"/>
</dbReference>
<keyword evidence="3" id="KW-0812">Transmembrane</keyword>
<dbReference type="InterPro" id="IPR009057">
    <property type="entry name" value="Homeodomain-like_sf"/>
</dbReference>
<name>A0A3D9FQI8_9FLAO</name>
<keyword evidence="3" id="KW-1133">Transmembrane helix</keyword>
<dbReference type="Proteomes" id="UP000257004">
    <property type="component" value="Unassembled WGS sequence"/>
</dbReference>
<organism evidence="5 6">
    <name type="scientific">Flavobacterium cutihirudinis</name>
    <dbReference type="NCBI Taxonomy" id="1265740"/>
    <lineage>
        <taxon>Bacteria</taxon>
        <taxon>Pseudomonadati</taxon>
        <taxon>Bacteroidota</taxon>
        <taxon>Flavobacteriia</taxon>
        <taxon>Flavobacteriales</taxon>
        <taxon>Flavobacteriaceae</taxon>
        <taxon>Flavobacterium</taxon>
    </lineage>
</organism>
<dbReference type="InterPro" id="IPR050624">
    <property type="entry name" value="HTH-type_Tx_Regulator"/>
</dbReference>
<dbReference type="Gene3D" id="1.10.357.10">
    <property type="entry name" value="Tetracycline Repressor, domain 2"/>
    <property type="match status" value="1"/>
</dbReference>
<evidence type="ECO:0000256" key="3">
    <source>
        <dbReference type="SAM" id="Phobius"/>
    </source>
</evidence>
<dbReference type="OrthoDB" id="9789566at2"/>
<reference evidence="5 6" key="1">
    <citation type="submission" date="2018-07" db="EMBL/GenBank/DDBJ databases">
        <title>Genomic Encyclopedia of Archaeal and Bacterial Type Strains, Phase II (KMG-II): from individual species to whole genera.</title>
        <authorList>
            <person name="Goeker M."/>
        </authorList>
    </citation>
    <scope>NUCLEOTIDE SEQUENCE [LARGE SCALE GENOMIC DNA]</scope>
    <source>
        <strain evidence="5 6">DSM 25795</strain>
    </source>
</reference>
<keyword evidence="1 2" id="KW-0238">DNA-binding</keyword>
<comment type="caution">
    <text evidence="5">The sequence shown here is derived from an EMBL/GenBank/DDBJ whole genome shotgun (WGS) entry which is preliminary data.</text>
</comment>
<dbReference type="InterPro" id="IPR001647">
    <property type="entry name" value="HTH_TetR"/>
</dbReference>
<dbReference type="PANTHER" id="PTHR43479:SF11">
    <property type="entry name" value="ACREF_ENVCD OPERON REPRESSOR-RELATED"/>
    <property type="match status" value="1"/>
</dbReference>
<protein>
    <submittedName>
        <fullName evidence="5">TetR family transcriptional regulator</fullName>
    </submittedName>
</protein>
<evidence type="ECO:0000259" key="4">
    <source>
        <dbReference type="PROSITE" id="PS50977"/>
    </source>
</evidence>
<dbReference type="PRINTS" id="PR00455">
    <property type="entry name" value="HTHTETR"/>
</dbReference>
<sequence>MKVSESKKKDASTEEKIKTAAKTVFYKKGFTATRTRDIAEEAGLNLALLNYYFRSKAKLFEIIMTETFVGFIDSIKVILNDEKTSLEQKVEIIAERYIDFIIKEPEIPVFILTEIRNNPEGLLKRLPIREIINESVFIKQFLTAVEKKEITESNPLHFLMNILGLVVFPFIAKPIIMGSRNLETEAFNDLMRERKKKIPIWIKAMFTVA</sequence>
<feature type="domain" description="HTH tetR-type" evidence="4">
    <location>
        <begin position="11"/>
        <end position="71"/>
    </location>
</feature>
<evidence type="ECO:0000256" key="1">
    <source>
        <dbReference type="ARBA" id="ARBA00023125"/>
    </source>
</evidence>
<dbReference type="RefSeq" id="WP_115889257.1">
    <property type="nucleotide sequence ID" value="NZ_QRDQ01000010.1"/>
</dbReference>
<feature type="DNA-binding region" description="H-T-H motif" evidence="2">
    <location>
        <begin position="34"/>
        <end position="53"/>
    </location>
</feature>
<gene>
    <name evidence="5" type="ORF">BD847_3272</name>
</gene>
<dbReference type="PROSITE" id="PS50977">
    <property type="entry name" value="HTH_TETR_2"/>
    <property type="match status" value="1"/>
</dbReference>
<evidence type="ECO:0000313" key="6">
    <source>
        <dbReference type="Proteomes" id="UP000257004"/>
    </source>
</evidence>
<dbReference type="Pfam" id="PF00440">
    <property type="entry name" value="TetR_N"/>
    <property type="match status" value="1"/>
</dbReference>
<keyword evidence="3" id="KW-0472">Membrane</keyword>
<proteinExistence type="predicted"/>
<dbReference type="GO" id="GO:0003677">
    <property type="term" value="F:DNA binding"/>
    <property type="evidence" value="ECO:0007669"/>
    <property type="project" value="UniProtKB-UniRule"/>
</dbReference>
<evidence type="ECO:0000256" key="2">
    <source>
        <dbReference type="PROSITE-ProRule" id="PRU00335"/>
    </source>
</evidence>
<feature type="transmembrane region" description="Helical" evidence="3">
    <location>
        <begin position="156"/>
        <end position="176"/>
    </location>
</feature>